<comment type="caution">
    <text evidence="1">The sequence shown here is derived from an EMBL/GenBank/DDBJ whole genome shotgun (WGS) entry which is preliminary data.</text>
</comment>
<keyword evidence="1" id="KW-0548">Nucleotidyltransferase</keyword>
<organism evidence="1 2">
    <name type="scientific">Favolaschia claudopus</name>
    <dbReference type="NCBI Taxonomy" id="2862362"/>
    <lineage>
        <taxon>Eukaryota</taxon>
        <taxon>Fungi</taxon>
        <taxon>Dikarya</taxon>
        <taxon>Basidiomycota</taxon>
        <taxon>Agaricomycotina</taxon>
        <taxon>Agaricomycetes</taxon>
        <taxon>Agaricomycetidae</taxon>
        <taxon>Agaricales</taxon>
        <taxon>Marasmiineae</taxon>
        <taxon>Mycenaceae</taxon>
        <taxon>Favolaschia</taxon>
    </lineage>
</organism>
<dbReference type="InterPro" id="IPR052055">
    <property type="entry name" value="Hepadnavirus_pol/RT"/>
</dbReference>
<feature type="non-terminal residue" evidence="1">
    <location>
        <position position="1"/>
    </location>
</feature>
<keyword evidence="1" id="KW-0695">RNA-directed DNA polymerase</keyword>
<reference evidence="1 2" key="1">
    <citation type="journal article" date="2024" name="J Genomics">
        <title>Draft genome sequencing and assembly of Favolaschia claudopus CIRM-BRFM 2984 isolated from oak limbs.</title>
        <authorList>
            <person name="Navarro D."/>
            <person name="Drula E."/>
            <person name="Chaduli D."/>
            <person name="Cazenave R."/>
            <person name="Ahrendt S."/>
            <person name="Wang J."/>
            <person name="Lipzen A."/>
            <person name="Daum C."/>
            <person name="Barry K."/>
            <person name="Grigoriev I.V."/>
            <person name="Favel A."/>
            <person name="Rosso M.N."/>
            <person name="Martin F."/>
        </authorList>
    </citation>
    <scope>NUCLEOTIDE SEQUENCE [LARGE SCALE GENOMIC DNA]</scope>
    <source>
        <strain evidence="1 2">CIRM-BRFM 2984</strain>
    </source>
</reference>
<sequence>LYWWDVTLSNPSAFRTIIARGPLADLGLFVDASTDWGIGILLRKRWDAWQGIGAWKGGSRHIGWLETVALELIIYAIEEEGLHDAYLRVHSDNQGVIGAFDKGRSRNHEMNLRIRRSHYILAARNVTLDLTYIRSADNPADPISRGFLPPPSARLPTKFDLPNDIVPYFRRV</sequence>
<proteinExistence type="predicted"/>
<dbReference type="Proteomes" id="UP001362999">
    <property type="component" value="Unassembled WGS sequence"/>
</dbReference>
<protein>
    <submittedName>
        <fullName evidence="1">Reverse transcriptase ribonuclease h</fullName>
    </submittedName>
</protein>
<keyword evidence="2" id="KW-1185">Reference proteome</keyword>
<evidence type="ECO:0000313" key="1">
    <source>
        <dbReference type="EMBL" id="KAK7016026.1"/>
    </source>
</evidence>
<gene>
    <name evidence="1" type="ORF">R3P38DRAFT_2543205</name>
</gene>
<dbReference type="EMBL" id="JAWWNJ010000052">
    <property type="protein sequence ID" value="KAK7016026.1"/>
    <property type="molecule type" value="Genomic_DNA"/>
</dbReference>
<name>A0AAW0ASK2_9AGAR</name>
<keyword evidence="1" id="KW-0808">Transferase</keyword>
<accession>A0AAW0ASK2</accession>
<dbReference type="PANTHER" id="PTHR33050:SF7">
    <property type="entry name" value="RIBONUCLEASE H"/>
    <property type="match status" value="1"/>
</dbReference>
<evidence type="ECO:0000313" key="2">
    <source>
        <dbReference type="Proteomes" id="UP001362999"/>
    </source>
</evidence>
<dbReference type="AlphaFoldDB" id="A0AAW0ASK2"/>
<dbReference type="GO" id="GO:0003964">
    <property type="term" value="F:RNA-directed DNA polymerase activity"/>
    <property type="evidence" value="ECO:0007669"/>
    <property type="project" value="UniProtKB-KW"/>
</dbReference>
<dbReference type="PANTHER" id="PTHR33050">
    <property type="entry name" value="REVERSE TRANSCRIPTASE DOMAIN-CONTAINING PROTEIN"/>
    <property type="match status" value="1"/>
</dbReference>